<proteinExistence type="predicted"/>
<name>A0ABQ9DPR7_9PASS</name>
<evidence type="ECO:0000313" key="3">
    <source>
        <dbReference type="Proteomes" id="UP001145742"/>
    </source>
</evidence>
<comment type="caution">
    <text evidence="2">The sequence shown here is derived from an EMBL/GenBank/DDBJ whole genome shotgun (WGS) entry which is preliminary data.</text>
</comment>
<reference evidence="2" key="1">
    <citation type="submission" date="2019-10" db="EMBL/GenBank/DDBJ databases">
        <authorList>
            <person name="Soares A.E.R."/>
            <person name="Aleixo A."/>
            <person name="Schneider P."/>
            <person name="Miyaki C.Y."/>
            <person name="Schneider M.P."/>
            <person name="Mello C."/>
            <person name="Vasconcelos A.T.R."/>
        </authorList>
    </citation>
    <scope>NUCLEOTIDE SEQUENCE</scope>
    <source>
        <tissue evidence="2">Muscle</tissue>
    </source>
</reference>
<protein>
    <submittedName>
        <fullName evidence="2">Rna-directed dna polymerase from mobile element jockey-like</fullName>
    </submittedName>
</protein>
<keyword evidence="3" id="KW-1185">Reference proteome</keyword>
<dbReference type="Proteomes" id="UP001145742">
    <property type="component" value="Unassembled WGS sequence"/>
</dbReference>
<accession>A0ABQ9DPR7</accession>
<evidence type="ECO:0000313" key="2">
    <source>
        <dbReference type="EMBL" id="KAJ7424046.1"/>
    </source>
</evidence>
<sequence>MDLMDELISGLGNELTEISPAEEDFGVLVDERLDVTSQFALAAWETSHILGCIKSSVARAMSAPLIGFGETPPGILHTALGPPAKGQRTVGVTPEESCEDDQRAGAPLL</sequence>
<gene>
    <name evidence="2" type="ORF">WISP_30590</name>
</gene>
<organism evidence="2 3">
    <name type="scientific">Willisornis vidua</name>
    <name type="common">Xingu scale-backed antbird</name>
    <dbReference type="NCBI Taxonomy" id="1566151"/>
    <lineage>
        <taxon>Eukaryota</taxon>
        <taxon>Metazoa</taxon>
        <taxon>Chordata</taxon>
        <taxon>Craniata</taxon>
        <taxon>Vertebrata</taxon>
        <taxon>Euteleostomi</taxon>
        <taxon>Archelosauria</taxon>
        <taxon>Archosauria</taxon>
        <taxon>Dinosauria</taxon>
        <taxon>Saurischia</taxon>
        <taxon>Theropoda</taxon>
        <taxon>Coelurosauria</taxon>
        <taxon>Aves</taxon>
        <taxon>Neognathae</taxon>
        <taxon>Neoaves</taxon>
        <taxon>Telluraves</taxon>
        <taxon>Australaves</taxon>
        <taxon>Passeriformes</taxon>
        <taxon>Thamnophilidae</taxon>
        <taxon>Willisornis</taxon>
    </lineage>
</organism>
<evidence type="ECO:0000256" key="1">
    <source>
        <dbReference type="SAM" id="MobiDB-lite"/>
    </source>
</evidence>
<dbReference type="EMBL" id="WHWB01032752">
    <property type="protein sequence ID" value="KAJ7424046.1"/>
    <property type="molecule type" value="Genomic_DNA"/>
</dbReference>
<feature type="region of interest" description="Disordered" evidence="1">
    <location>
        <begin position="80"/>
        <end position="109"/>
    </location>
</feature>